<dbReference type="NCBIfam" id="TIGR01730">
    <property type="entry name" value="RND_mfp"/>
    <property type="match status" value="1"/>
</dbReference>
<protein>
    <submittedName>
        <fullName evidence="8">H+-transporting two-sector ATPase subunit beta (ArcA-family protein)</fullName>
    </submittedName>
</protein>
<proteinExistence type="inferred from homology"/>
<dbReference type="Pfam" id="PF25967">
    <property type="entry name" value="RND-MFP_C"/>
    <property type="match status" value="1"/>
</dbReference>
<gene>
    <name evidence="8" type="ORF">SADO_11469</name>
</gene>
<keyword evidence="5" id="KW-1133">Transmembrane helix</keyword>
<keyword evidence="5" id="KW-0472">Membrane</keyword>
<dbReference type="Gene3D" id="2.40.50.100">
    <property type="match status" value="1"/>
</dbReference>
<dbReference type="SUPFAM" id="SSF111369">
    <property type="entry name" value="HlyD-like secretion proteins"/>
    <property type="match status" value="1"/>
</dbReference>
<dbReference type="PANTHER" id="PTHR30469">
    <property type="entry name" value="MULTIDRUG RESISTANCE PROTEIN MDTA"/>
    <property type="match status" value="1"/>
</dbReference>
<dbReference type="EMBL" id="APND01000003">
    <property type="protein sequence ID" value="MES1929872.1"/>
    <property type="molecule type" value="Genomic_DNA"/>
</dbReference>
<organism evidence="8 9">
    <name type="scientific">Salinisphaera dokdonensis CL-ES53</name>
    <dbReference type="NCBI Taxonomy" id="1304272"/>
    <lineage>
        <taxon>Bacteria</taxon>
        <taxon>Pseudomonadati</taxon>
        <taxon>Pseudomonadota</taxon>
        <taxon>Gammaproteobacteria</taxon>
        <taxon>Salinisphaerales</taxon>
        <taxon>Salinisphaeraceae</taxon>
        <taxon>Salinisphaera</taxon>
    </lineage>
</organism>
<evidence type="ECO:0000256" key="3">
    <source>
        <dbReference type="ARBA" id="ARBA00022448"/>
    </source>
</evidence>
<keyword evidence="5" id="KW-0812">Transmembrane</keyword>
<evidence type="ECO:0000313" key="8">
    <source>
        <dbReference type="EMBL" id="MES1929872.1"/>
    </source>
</evidence>
<accession>A0ABV2B1U8</accession>
<evidence type="ECO:0000256" key="1">
    <source>
        <dbReference type="ARBA" id="ARBA00004196"/>
    </source>
</evidence>
<keyword evidence="3" id="KW-0813">Transport</keyword>
<evidence type="ECO:0000256" key="5">
    <source>
        <dbReference type="SAM" id="Phobius"/>
    </source>
</evidence>
<dbReference type="Gene3D" id="2.40.420.20">
    <property type="match status" value="1"/>
</dbReference>
<evidence type="ECO:0000259" key="6">
    <source>
        <dbReference type="Pfam" id="PF25917"/>
    </source>
</evidence>
<reference evidence="8 9" key="1">
    <citation type="submission" date="2013-03" db="EMBL/GenBank/DDBJ databases">
        <title>Salinisphaera dokdonensis CL-ES53 Genome Sequencing.</title>
        <authorList>
            <person name="Li C."/>
            <person name="Lai Q."/>
            <person name="Shao Z."/>
        </authorList>
    </citation>
    <scope>NUCLEOTIDE SEQUENCE [LARGE SCALE GENOMIC DNA]</scope>
    <source>
        <strain evidence="8 9">CL-ES53</strain>
    </source>
</reference>
<feature type="region of interest" description="Disordered" evidence="4">
    <location>
        <begin position="389"/>
        <end position="456"/>
    </location>
</feature>
<comment type="caution">
    <text evidence="8">The sequence shown here is derived from an EMBL/GenBank/DDBJ whole genome shotgun (WGS) entry which is preliminary data.</text>
</comment>
<sequence>MSRVTRRTVWLALPVFILVVGVIAAFWILESQPAAPRAKAPERQARLVTVTPAEAAPATLDFSANGTVAAADATTLRPRVSGQIVDLTDKLAPGTRFAKGDVLARIDDADYRLARKSAQTDLANARAALRVEQGQQAVAERELALVGTDVSADERDLALRGPQLEQAKADVEAAHTAVEQAQLDLDRTAVRAPFTGIVTERSASIGDVVATSDTIATLAATDAYWVDVALPVDQLRFIHAAGPNRAGTPAQIYYPDAWGEDAFLPAEILRIQPALETSGRMARVLLQVPDPLGDNTPADSRLLIGAYVRAALEARIPRGSVLVDSAFVHEDNNVWVMTADNQLDIRSVDILYRDATQTVIAGGLEPGDAVITSELTAPIQGLPIRVESSTAAEDAPGDEDAADTATLADRAGNETDRHRSGTARSLRLIGPPSGIDTPADANRQARTDAATTEPRS</sequence>
<name>A0ABV2B1U8_9GAMM</name>
<dbReference type="Pfam" id="PF25917">
    <property type="entry name" value="BSH_RND"/>
    <property type="match status" value="1"/>
</dbReference>
<dbReference type="InterPro" id="IPR006143">
    <property type="entry name" value="RND_pump_MFP"/>
</dbReference>
<dbReference type="InterPro" id="IPR058627">
    <property type="entry name" value="MdtA-like_C"/>
</dbReference>
<dbReference type="Gene3D" id="2.40.30.170">
    <property type="match status" value="1"/>
</dbReference>
<dbReference type="InterPro" id="IPR058625">
    <property type="entry name" value="MdtA-like_BSH"/>
</dbReference>
<evidence type="ECO:0000259" key="7">
    <source>
        <dbReference type="Pfam" id="PF25967"/>
    </source>
</evidence>
<comment type="similarity">
    <text evidence="2">Belongs to the membrane fusion protein (MFP) (TC 8.A.1) family.</text>
</comment>
<keyword evidence="9" id="KW-1185">Reference proteome</keyword>
<feature type="domain" description="Multidrug resistance protein MdtA-like barrel-sandwich hybrid" evidence="6">
    <location>
        <begin position="75"/>
        <end position="216"/>
    </location>
</feature>
<feature type="domain" description="Multidrug resistance protein MdtA-like C-terminal permuted SH3" evidence="7">
    <location>
        <begin position="331"/>
        <end position="375"/>
    </location>
</feature>
<feature type="transmembrane region" description="Helical" evidence="5">
    <location>
        <begin position="9"/>
        <end position="29"/>
    </location>
</feature>
<evidence type="ECO:0000256" key="4">
    <source>
        <dbReference type="SAM" id="MobiDB-lite"/>
    </source>
</evidence>
<comment type="subcellular location">
    <subcellularLocation>
        <location evidence="1">Cell envelope</location>
    </subcellularLocation>
</comment>
<evidence type="ECO:0000256" key="2">
    <source>
        <dbReference type="ARBA" id="ARBA00009477"/>
    </source>
</evidence>
<evidence type="ECO:0000313" key="9">
    <source>
        <dbReference type="Proteomes" id="UP001460888"/>
    </source>
</evidence>
<dbReference type="Proteomes" id="UP001460888">
    <property type="component" value="Unassembled WGS sequence"/>
</dbReference>
<dbReference type="Gene3D" id="1.10.287.470">
    <property type="entry name" value="Helix hairpin bin"/>
    <property type="match status" value="1"/>
</dbReference>